<name>A0A6A7WEF5_9BACT</name>
<dbReference type="Pfam" id="PF12146">
    <property type="entry name" value="Hydrolase_4"/>
    <property type="match status" value="1"/>
</dbReference>
<organism evidence="3 4">
    <name type="scientific">Segatella copri</name>
    <dbReference type="NCBI Taxonomy" id="165179"/>
    <lineage>
        <taxon>Bacteria</taxon>
        <taxon>Pseudomonadati</taxon>
        <taxon>Bacteroidota</taxon>
        <taxon>Bacteroidia</taxon>
        <taxon>Bacteroidales</taxon>
        <taxon>Prevotellaceae</taxon>
        <taxon>Segatella</taxon>
    </lineage>
</organism>
<dbReference type="EMBL" id="VZAD01000097">
    <property type="protein sequence ID" value="MQP12771.1"/>
    <property type="molecule type" value="Genomic_DNA"/>
</dbReference>
<protein>
    <submittedName>
        <fullName evidence="3">Lysophospholipase</fullName>
    </submittedName>
</protein>
<dbReference type="InterPro" id="IPR022742">
    <property type="entry name" value="Hydrolase_4"/>
</dbReference>
<evidence type="ECO:0000313" key="3">
    <source>
        <dbReference type="EMBL" id="MQP12771.1"/>
    </source>
</evidence>
<comment type="caution">
    <text evidence="3">The sequence shown here is derived from an EMBL/GenBank/DDBJ whole genome shotgun (WGS) entry which is preliminary data.</text>
</comment>
<dbReference type="OrthoDB" id="9809549at2"/>
<dbReference type="GO" id="GO:0052689">
    <property type="term" value="F:carboxylic ester hydrolase activity"/>
    <property type="evidence" value="ECO:0007669"/>
    <property type="project" value="TreeGrafter"/>
</dbReference>
<keyword evidence="1" id="KW-0732">Signal</keyword>
<dbReference type="SUPFAM" id="SSF53474">
    <property type="entry name" value="alpha/beta-Hydrolases"/>
    <property type="match status" value="1"/>
</dbReference>
<proteinExistence type="predicted"/>
<sequence>MKATRIITTVFIALASLAAHAQEGAWNGELNIMGTKLPLVFNFSGDGCTMDSPSQGAKGIPAEKTIKDDGTIKVSVAMIGATFEGKMENGEIKGTYTQNGFHIPLTLKPGKLVVKRPQTPVAPFPYKEENISFTNAGYTFNGTLTLPQNYSKQTPVVLMVTGSGQQNRDEEWFDHKPLAVIADALARQGIASLRYDDRGWNDKNIDFGQFTTADFLQDAASALPLLRKRFNKVGILGHSEGGTIAMMLAAEGKADFIVSLAGMAISGKETLVMQNRQAMSSLGLPKEMVDSYCNNISNILEEIANGKKTSEITIDGVPDNLKPILKRSLEQADLPYIRHFITIDAGKQLSKIKCPVLALNGTKDTQVDCAANTTILETGLSNCKHTIKKIDGVNHLFQHCSTGSIVEYQQIEETIAPEVLETITKWINEQQRTINEAQE</sequence>
<feature type="chain" id="PRO_5025365870" evidence="1">
    <location>
        <begin position="22"/>
        <end position="439"/>
    </location>
</feature>
<dbReference type="InterPro" id="IPR029058">
    <property type="entry name" value="AB_hydrolase_fold"/>
</dbReference>
<dbReference type="PANTHER" id="PTHR43265">
    <property type="entry name" value="ESTERASE ESTD"/>
    <property type="match status" value="1"/>
</dbReference>
<gene>
    <name evidence="3" type="ORF">F7D20_12570</name>
</gene>
<evidence type="ECO:0000313" key="4">
    <source>
        <dbReference type="Proteomes" id="UP000384372"/>
    </source>
</evidence>
<feature type="signal peptide" evidence="1">
    <location>
        <begin position="1"/>
        <end position="21"/>
    </location>
</feature>
<dbReference type="AlphaFoldDB" id="A0A6A7WEF5"/>
<dbReference type="Gene3D" id="3.40.50.1820">
    <property type="entry name" value="alpha/beta hydrolase"/>
    <property type="match status" value="1"/>
</dbReference>
<dbReference type="PANTHER" id="PTHR43265:SF1">
    <property type="entry name" value="ESTERASE ESTD"/>
    <property type="match status" value="1"/>
</dbReference>
<dbReference type="InterPro" id="IPR053145">
    <property type="entry name" value="AB_hydrolase_Est10"/>
</dbReference>
<reference evidence="3 4" key="1">
    <citation type="submission" date="2019-09" db="EMBL/GenBank/DDBJ databases">
        <title>Distinct polysaccharide growth profiles of human intestinal Prevotella copri isolates.</title>
        <authorList>
            <person name="Fehlner-Peach H."/>
            <person name="Magnabosco C."/>
            <person name="Raghavan V."/>
            <person name="Scher J.U."/>
            <person name="Tett A."/>
            <person name="Cox L.M."/>
            <person name="Gottsegen C."/>
            <person name="Watters A."/>
            <person name="Wiltshire- Gordon J.D."/>
            <person name="Segata N."/>
            <person name="Bonneau R."/>
            <person name="Littman D.R."/>
        </authorList>
    </citation>
    <scope>NUCLEOTIDE SEQUENCE [LARGE SCALE GENOMIC DNA]</scope>
    <source>
        <strain evidence="4">iAQ1173</strain>
    </source>
</reference>
<evidence type="ECO:0000259" key="2">
    <source>
        <dbReference type="Pfam" id="PF12146"/>
    </source>
</evidence>
<feature type="domain" description="Serine aminopeptidase S33" evidence="2">
    <location>
        <begin position="181"/>
        <end position="258"/>
    </location>
</feature>
<evidence type="ECO:0000256" key="1">
    <source>
        <dbReference type="SAM" id="SignalP"/>
    </source>
</evidence>
<dbReference type="Proteomes" id="UP000384372">
    <property type="component" value="Unassembled WGS sequence"/>
</dbReference>
<dbReference type="RefSeq" id="WP_158464335.1">
    <property type="nucleotide sequence ID" value="NZ_VZAD01000097.1"/>
</dbReference>
<accession>A0A6A7WEF5</accession>
<keyword evidence="4" id="KW-1185">Reference proteome</keyword>